<evidence type="ECO:0000259" key="1">
    <source>
        <dbReference type="Pfam" id="PF08241"/>
    </source>
</evidence>
<protein>
    <recommendedName>
        <fullName evidence="1">Methyltransferase type 11 domain-containing protein</fullName>
    </recommendedName>
</protein>
<feature type="domain" description="Methyltransferase type 11" evidence="1">
    <location>
        <begin position="52"/>
        <end position="137"/>
    </location>
</feature>
<dbReference type="Proteomes" id="UP000826722">
    <property type="component" value="Chromosome"/>
</dbReference>
<keyword evidence="3" id="KW-1185">Reference proteome</keyword>
<dbReference type="CDD" id="cd02440">
    <property type="entry name" value="AdoMet_MTases"/>
    <property type="match status" value="1"/>
</dbReference>
<name>A0A8D5GD60_9PROT</name>
<sequence>MKKTIKNSNEYEKYFSHLKQISILGSIYKKYLSSPIIFISARFFGKDVIEIGSGIGSGLLGSFPNTVKGLDINPIAIDYCKSKGMRAELINIDGKFPISDSQFDCCVLDNVLEHIEDPQKTLDECYRITRQGGGLVIVVPGIRGFNSDIDHKKFYDSIDLKGLDVRWQFLNSFSIPFFFKSDVFSRLIRQYCLIAVYRKI</sequence>
<proteinExistence type="predicted"/>
<dbReference type="KEGG" id="mpau:ZMTM_15370"/>
<dbReference type="EMBL" id="AP024110">
    <property type="protein sequence ID" value="BCM25278.1"/>
    <property type="molecule type" value="Genomic_DNA"/>
</dbReference>
<dbReference type="RefSeq" id="WP_221763384.1">
    <property type="nucleotide sequence ID" value="NZ_AP024110.1"/>
</dbReference>
<evidence type="ECO:0000313" key="2">
    <source>
        <dbReference type="EMBL" id="BCM25278.1"/>
    </source>
</evidence>
<accession>A0A8D5GD60</accession>
<dbReference type="InterPro" id="IPR013216">
    <property type="entry name" value="Methyltransf_11"/>
</dbReference>
<dbReference type="AlphaFoldDB" id="A0A8D5GD60"/>
<dbReference type="SUPFAM" id="SSF53335">
    <property type="entry name" value="S-adenosyl-L-methionine-dependent methyltransferases"/>
    <property type="match status" value="1"/>
</dbReference>
<evidence type="ECO:0000313" key="3">
    <source>
        <dbReference type="Proteomes" id="UP000826722"/>
    </source>
</evidence>
<dbReference type="InterPro" id="IPR029063">
    <property type="entry name" value="SAM-dependent_MTases_sf"/>
</dbReference>
<dbReference type="Gene3D" id="3.40.50.150">
    <property type="entry name" value="Vaccinia Virus protein VP39"/>
    <property type="match status" value="1"/>
</dbReference>
<gene>
    <name evidence="2" type="ORF">ZMTM_15370</name>
</gene>
<organism evidence="2 3">
    <name type="scientific">Methyloradius palustris</name>
    <dbReference type="NCBI Taxonomy" id="2778876"/>
    <lineage>
        <taxon>Bacteria</taxon>
        <taxon>Pseudomonadati</taxon>
        <taxon>Pseudomonadota</taxon>
        <taxon>Betaproteobacteria</taxon>
        <taxon>Nitrosomonadales</taxon>
        <taxon>Methylophilaceae</taxon>
        <taxon>Methyloradius</taxon>
    </lineage>
</organism>
<dbReference type="Pfam" id="PF08241">
    <property type="entry name" value="Methyltransf_11"/>
    <property type="match status" value="1"/>
</dbReference>
<dbReference type="GO" id="GO:0008757">
    <property type="term" value="F:S-adenosylmethionine-dependent methyltransferase activity"/>
    <property type="evidence" value="ECO:0007669"/>
    <property type="project" value="InterPro"/>
</dbReference>
<reference evidence="2" key="1">
    <citation type="journal article" date="2021" name="Arch. Microbiol.">
        <title>Methyloradius palustris gen. nov., sp. nov., a methanol-oxidizing bacterium isolated from snow.</title>
        <authorList>
            <person name="Miyadera T."/>
            <person name="Kojima H."/>
            <person name="Fukui M."/>
        </authorList>
    </citation>
    <scope>NUCLEOTIDE SEQUENCE</scope>
    <source>
        <strain evidence="2">Zm11</strain>
    </source>
</reference>